<gene>
    <name evidence="2" type="ORF">OZSIB_3608</name>
</gene>
<keyword evidence="2" id="KW-0808">Transferase</keyword>
<dbReference type="Proteomes" id="UP000252355">
    <property type="component" value="Unassembled WGS sequence"/>
</dbReference>
<comment type="caution">
    <text evidence="2">The sequence shown here is derived from an EMBL/GenBank/DDBJ whole genome shotgun (WGS) entry which is preliminary data.</text>
</comment>
<dbReference type="SMART" id="SM00763">
    <property type="entry name" value="AAA_PrkA"/>
    <property type="match status" value="1"/>
</dbReference>
<name>A0A367ZPN4_9BACT</name>
<evidence type="ECO:0000313" key="2">
    <source>
        <dbReference type="EMBL" id="RCK80104.1"/>
    </source>
</evidence>
<evidence type="ECO:0000259" key="1">
    <source>
        <dbReference type="SMART" id="SM00763"/>
    </source>
</evidence>
<dbReference type="Pfam" id="PF06798">
    <property type="entry name" value="PrkA"/>
    <property type="match status" value="1"/>
</dbReference>
<evidence type="ECO:0000313" key="3">
    <source>
        <dbReference type="Proteomes" id="UP000252355"/>
    </source>
</evidence>
<dbReference type="InterPro" id="IPR027417">
    <property type="entry name" value="P-loop_NTPase"/>
</dbReference>
<sequence length="682" mass="78131">MSMTLKSYLQELKEGKHRFENVFQAVSRMILEDPAKVEKVMVNGKTVYDFKIFRECRRPVIGMFELINSFVSYVKDAAEGGSSREMAFVLVGEPGNGKTFFVDKVMDLYRQFLSQDRNRKYTFRFKGLGALREKYGKLHVIESQTYEDPVILAMNLYPTVEENRRFLAGQGFTDQQLDAFWTNYRPLGACTEYIKNDLLEFTNGDYEKVVNDFIEVVPVPLSGELGTITGKYQAKDKITSSGADLVGEESVQRLLYLSDSNHPYRYDLRRGVLARVAGGGIHFSDELFKNKTDLVQIYLGVIQNREIELNAFKWPMDTLIIATSNIVEYQKFVDNKEQAPIYDRCKIFYVPHNTNYKLQEHLTRISIGSNTKTTLQGKTLHEDPNLNYALSTAVVLTRLPSDERLNPREMLQLSAGEVAGEKSIKTLAEIIEELSKRPKINERFGHSGIGQRGLGRAIQHLLSLNETHEEECMFAGNAFDSVRREIYDSITDKKEQEWCLKVLEIAEGLYKEKVKTEIFNAYMNDPEAIRKEVMNYVNMVVVSSDDSGPDKVVRIREGGQEKPLKIDETFINGVEQRLGLTTKEMKDQHRAQIRAIYARRVTQDPNYCFMDNEKLKKAVTEFRLNTDISGAGSLAGALANPTNEENKKLFDRLFTVMIDKLHYCKTCARKTLEFYCKPDSNK</sequence>
<dbReference type="PANTHER" id="PTHR30267">
    <property type="entry name" value="PROTEIN KINASE PRKA"/>
    <property type="match status" value="1"/>
</dbReference>
<dbReference type="SUPFAM" id="SSF52540">
    <property type="entry name" value="P-loop containing nucleoside triphosphate hydrolases"/>
    <property type="match status" value="1"/>
</dbReference>
<protein>
    <submittedName>
        <fullName evidence="2">Serine protein kinase (PrkA protein), P-loop containing</fullName>
    </submittedName>
</protein>
<accession>A0A367ZPN4</accession>
<dbReference type="AlphaFoldDB" id="A0A367ZPN4"/>
<reference evidence="2 3" key="1">
    <citation type="submission" date="2018-05" db="EMBL/GenBank/DDBJ databases">
        <title>A metagenomic window into the 2 km-deep terrestrial subsurface aquifer revealed taxonomically and functionally diverse microbial community comprising novel uncultured bacterial lineages.</title>
        <authorList>
            <person name="Kadnikov V.V."/>
            <person name="Mardanov A.V."/>
            <person name="Beletsky A.V."/>
            <person name="Banks D."/>
            <person name="Pimenov N.V."/>
            <person name="Frank Y.A."/>
            <person name="Karnachuk O.V."/>
            <person name="Ravin N.V."/>
        </authorList>
    </citation>
    <scope>NUCLEOTIDE SEQUENCE [LARGE SCALE GENOMIC DNA]</scope>
    <source>
        <strain evidence="2">BY5</strain>
    </source>
</reference>
<dbReference type="InterPro" id="IPR013153">
    <property type="entry name" value="Prk_AAA"/>
</dbReference>
<dbReference type="PANTHER" id="PTHR30267:SF2">
    <property type="entry name" value="PROTEIN PRKA"/>
    <property type="match status" value="1"/>
</dbReference>
<dbReference type="Pfam" id="PF08298">
    <property type="entry name" value="AAA_PrkA"/>
    <property type="match status" value="1"/>
</dbReference>
<keyword evidence="2" id="KW-0418">Kinase</keyword>
<dbReference type="GO" id="GO:0004672">
    <property type="term" value="F:protein kinase activity"/>
    <property type="evidence" value="ECO:0007669"/>
    <property type="project" value="TreeGrafter"/>
</dbReference>
<proteinExistence type="predicted"/>
<dbReference type="EMBL" id="QOQW01000008">
    <property type="protein sequence ID" value="RCK80104.1"/>
    <property type="molecule type" value="Genomic_DNA"/>
</dbReference>
<feature type="domain" description="PrkA AAA" evidence="1">
    <location>
        <begin position="3"/>
        <end position="406"/>
    </location>
</feature>
<dbReference type="InterPro" id="IPR010650">
    <property type="entry name" value="PrkA_C"/>
</dbReference>
<organism evidence="2 3">
    <name type="scientific">Candidatus Ozemobacter sibiricus</name>
    <dbReference type="NCBI Taxonomy" id="2268124"/>
    <lineage>
        <taxon>Bacteria</taxon>
        <taxon>Candidatus Ozemobacteria</taxon>
        <taxon>Candidatus Ozemobacterales</taxon>
        <taxon>Candidatus Ozemobacteraceae</taxon>
        <taxon>Candidatus Ozemobacter</taxon>
    </lineage>
</organism>